<evidence type="ECO:0000313" key="4">
    <source>
        <dbReference type="Proteomes" id="UP000053989"/>
    </source>
</evidence>
<reference evidence="4" key="2">
    <citation type="submission" date="2015-01" db="EMBL/GenBank/DDBJ databases">
        <title>Evolutionary Origins and Diversification of the Mycorrhizal Mutualists.</title>
        <authorList>
            <consortium name="DOE Joint Genome Institute"/>
            <consortium name="Mycorrhizal Genomics Consortium"/>
            <person name="Kohler A."/>
            <person name="Kuo A."/>
            <person name="Nagy L.G."/>
            <person name="Floudas D."/>
            <person name="Copeland A."/>
            <person name="Barry K.W."/>
            <person name="Cichocki N."/>
            <person name="Veneault-Fourrey C."/>
            <person name="LaButti K."/>
            <person name="Lindquist E.A."/>
            <person name="Lipzen A."/>
            <person name="Lundell T."/>
            <person name="Morin E."/>
            <person name="Murat C."/>
            <person name="Riley R."/>
            <person name="Ohm R."/>
            <person name="Sun H."/>
            <person name="Tunlid A."/>
            <person name="Henrissat B."/>
            <person name="Grigoriev I.V."/>
            <person name="Hibbett D.S."/>
            <person name="Martin F."/>
        </authorList>
    </citation>
    <scope>NUCLEOTIDE SEQUENCE [LARGE SCALE GENOMIC DNA]</scope>
    <source>
        <strain evidence="4">Foug A</strain>
    </source>
</reference>
<sequence>MSHQRSTLQSRPYDYAILARSQNDRTRHCQDCASSIANDDNEPSHSRGIPVRPVTSMADTSEHTPLIGHSPPIPRIHQITDDDICSEQYSECIPSAQMFYEELNVLTRYSLPVFATYLAEFSFTLTSVVCIGHLSTVALAAGTLGMMTASVTGYAIVQGFASTLDTLLPPAWTSDTPHVPILTLWFNIEPILLLLKQEPEVAHLAGVFLRYAAWGLPAYSFNCIIKRYFQSQGLFAVPARITLIVAPFNAFLNWFFVFPLGLSFRGAPIASAISFNLVALAFVLYGYFFVPRTAWIPIGRDIWQGWGLLGRLGVAGIGQIASAWWTWELTAFAAGLLGSVMLAAQSTLIVSVSLAYQASFATSVAASVRIGNLLGEGKARRAKVGAQVSIVLGAIIGCTWWYGLL</sequence>
<dbReference type="GO" id="GO:0015297">
    <property type="term" value="F:antiporter activity"/>
    <property type="evidence" value="ECO:0007669"/>
    <property type="project" value="InterPro"/>
</dbReference>
<feature type="transmembrane region" description="Helical" evidence="2">
    <location>
        <begin position="269"/>
        <end position="290"/>
    </location>
</feature>
<dbReference type="FunCoup" id="A0A0C3DHD8">
    <property type="interactions" value="120"/>
</dbReference>
<gene>
    <name evidence="3" type="ORF">SCLCIDRAFT_30108</name>
</gene>
<feature type="transmembrane region" description="Helical" evidence="2">
    <location>
        <begin position="331"/>
        <end position="356"/>
    </location>
</feature>
<accession>A0A0C3DHD8</accession>
<evidence type="ECO:0000256" key="1">
    <source>
        <dbReference type="ARBA" id="ARBA00010199"/>
    </source>
</evidence>
<keyword evidence="2" id="KW-0812">Transmembrane</keyword>
<reference evidence="3 4" key="1">
    <citation type="submission" date="2014-04" db="EMBL/GenBank/DDBJ databases">
        <authorList>
            <consortium name="DOE Joint Genome Institute"/>
            <person name="Kuo A."/>
            <person name="Kohler A."/>
            <person name="Nagy L.G."/>
            <person name="Floudas D."/>
            <person name="Copeland A."/>
            <person name="Barry K.W."/>
            <person name="Cichocki N."/>
            <person name="Veneault-Fourrey C."/>
            <person name="LaButti K."/>
            <person name="Lindquist E.A."/>
            <person name="Lipzen A."/>
            <person name="Lundell T."/>
            <person name="Morin E."/>
            <person name="Murat C."/>
            <person name="Sun H."/>
            <person name="Tunlid A."/>
            <person name="Henrissat B."/>
            <person name="Grigoriev I.V."/>
            <person name="Hibbett D.S."/>
            <person name="Martin F."/>
            <person name="Nordberg H.P."/>
            <person name="Cantor M.N."/>
            <person name="Hua S.X."/>
        </authorList>
    </citation>
    <scope>NUCLEOTIDE SEQUENCE [LARGE SCALE GENOMIC DNA]</scope>
    <source>
        <strain evidence="3 4">Foug A</strain>
    </source>
</reference>
<dbReference type="GO" id="GO:0042910">
    <property type="term" value="F:xenobiotic transmembrane transporter activity"/>
    <property type="evidence" value="ECO:0007669"/>
    <property type="project" value="InterPro"/>
</dbReference>
<dbReference type="Pfam" id="PF01554">
    <property type="entry name" value="MatE"/>
    <property type="match status" value="2"/>
</dbReference>
<keyword evidence="4" id="KW-1185">Reference proteome</keyword>
<evidence type="ECO:0000313" key="3">
    <source>
        <dbReference type="EMBL" id="KIM55759.1"/>
    </source>
</evidence>
<dbReference type="OrthoDB" id="2126698at2759"/>
<dbReference type="AlphaFoldDB" id="A0A0C3DHD8"/>
<comment type="similarity">
    <text evidence="1">Belongs to the multi antimicrobial extrusion (MATE) (TC 2.A.66.1) family.</text>
</comment>
<keyword evidence="2" id="KW-1133">Transmembrane helix</keyword>
<feature type="transmembrane region" description="Helical" evidence="2">
    <location>
        <begin position="384"/>
        <end position="403"/>
    </location>
</feature>
<evidence type="ECO:0008006" key="5">
    <source>
        <dbReference type="Google" id="ProtNLM"/>
    </source>
</evidence>
<dbReference type="EMBL" id="KN822128">
    <property type="protein sequence ID" value="KIM55759.1"/>
    <property type="molecule type" value="Genomic_DNA"/>
</dbReference>
<dbReference type="InterPro" id="IPR002528">
    <property type="entry name" value="MATE_fam"/>
</dbReference>
<dbReference type="PANTHER" id="PTHR11206">
    <property type="entry name" value="MULTIDRUG RESISTANCE PROTEIN"/>
    <property type="match status" value="1"/>
</dbReference>
<dbReference type="GO" id="GO:0016020">
    <property type="term" value="C:membrane"/>
    <property type="evidence" value="ECO:0007669"/>
    <property type="project" value="InterPro"/>
</dbReference>
<protein>
    <recommendedName>
        <fullName evidence="5">MATE efflux family protein</fullName>
    </recommendedName>
</protein>
<proteinExistence type="inferred from homology"/>
<dbReference type="Proteomes" id="UP000053989">
    <property type="component" value="Unassembled WGS sequence"/>
</dbReference>
<dbReference type="STRING" id="1036808.A0A0C3DHD8"/>
<keyword evidence="2" id="KW-0472">Membrane</keyword>
<name>A0A0C3DHD8_9AGAM</name>
<evidence type="ECO:0000256" key="2">
    <source>
        <dbReference type="SAM" id="Phobius"/>
    </source>
</evidence>
<feature type="transmembrane region" description="Helical" evidence="2">
    <location>
        <begin position="302"/>
        <end position="325"/>
    </location>
</feature>
<feature type="transmembrane region" description="Helical" evidence="2">
    <location>
        <begin position="234"/>
        <end position="257"/>
    </location>
</feature>
<organism evidence="3 4">
    <name type="scientific">Scleroderma citrinum Foug A</name>
    <dbReference type="NCBI Taxonomy" id="1036808"/>
    <lineage>
        <taxon>Eukaryota</taxon>
        <taxon>Fungi</taxon>
        <taxon>Dikarya</taxon>
        <taxon>Basidiomycota</taxon>
        <taxon>Agaricomycotina</taxon>
        <taxon>Agaricomycetes</taxon>
        <taxon>Agaricomycetidae</taxon>
        <taxon>Boletales</taxon>
        <taxon>Sclerodermatineae</taxon>
        <taxon>Sclerodermataceae</taxon>
        <taxon>Scleroderma</taxon>
    </lineage>
</organism>
<dbReference type="HOGENOM" id="CLU_012893_1_2_1"/>
<dbReference type="InParanoid" id="A0A0C3DHD8"/>